<evidence type="ECO:0000313" key="1">
    <source>
        <dbReference type="EMBL" id="CAD8152506.1"/>
    </source>
</evidence>
<organism evidence="1 2">
    <name type="scientific">Paramecium octaurelia</name>
    <dbReference type="NCBI Taxonomy" id="43137"/>
    <lineage>
        <taxon>Eukaryota</taxon>
        <taxon>Sar</taxon>
        <taxon>Alveolata</taxon>
        <taxon>Ciliophora</taxon>
        <taxon>Intramacronucleata</taxon>
        <taxon>Oligohymenophorea</taxon>
        <taxon>Peniculida</taxon>
        <taxon>Parameciidae</taxon>
        <taxon>Paramecium</taxon>
    </lineage>
</organism>
<proteinExistence type="predicted"/>
<gene>
    <name evidence="1" type="ORF">POCTA_138.1.T0260301</name>
</gene>
<dbReference type="EMBL" id="CAJJDP010000026">
    <property type="protein sequence ID" value="CAD8152506.1"/>
    <property type="molecule type" value="Genomic_DNA"/>
</dbReference>
<name>A0A8S1TMW9_PAROT</name>
<dbReference type="AlphaFoldDB" id="A0A8S1TMW9"/>
<dbReference type="OMA" id="QCSEIND"/>
<dbReference type="OrthoDB" id="301098at2759"/>
<sequence>MSKVVSIWNIRINNDSFIEQIYVLDCNIRNIMYQFVLISIIISFTFACSLKQLTCEDLLDKISCESVEFHVAKCKWDQKTNQCQSLNTNLNQNQNYGQYNECGWNQNCDQKKLIEEEIQSCYSITSFQECIKFNNNGIGCTWKHNKCYQISQCSEINDFMQCRISRMKEKCQLVINGKSSRMERQYFYLGDLFDEYECRAKDCKFNLFSECQNFVNGRRCFQYYGECTQCSYFTTQQSCSDTNQCTWQNDVCRNILCSDLKGKQFCQNRPFCQFNEQNLQCETKTDENLYCYAYDIPSDPIKSKKQVEI</sequence>
<evidence type="ECO:0000313" key="2">
    <source>
        <dbReference type="Proteomes" id="UP000683925"/>
    </source>
</evidence>
<dbReference type="Proteomes" id="UP000683925">
    <property type="component" value="Unassembled WGS sequence"/>
</dbReference>
<accession>A0A8S1TMW9</accession>
<protein>
    <submittedName>
        <fullName evidence="1">Uncharacterized protein</fullName>
    </submittedName>
</protein>
<keyword evidence="2" id="KW-1185">Reference proteome</keyword>
<reference evidence="1" key="1">
    <citation type="submission" date="2021-01" db="EMBL/GenBank/DDBJ databases">
        <authorList>
            <consortium name="Genoscope - CEA"/>
            <person name="William W."/>
        </authorList>
    </citation>
    <scope>NUCLEOTIDE SEQUENCE</scope>
</reference>
<comment type="caution">
    <text evidence="1">The sequence shown here is derived from an EMBL/GenBank/DDBJ whole genome shotgun (WGS) entry which is preliminary data.</text>
</comment>